<reference evidence="1" key="1">
    <citation type="submission" date="2019-04" db="EMBL/GenBank/DDBJ databases">
        <authorList>
            <consortium name="Science for Life Laboratories"/>
        </authorList>
    </citation>
    <scope>NUCLEOTIDE SEQUENCE</scope>
    <source>
        <strain evidence="1">MBLW1</strain>
    </source>
</reference>
<keyword evidence="2" id="KW-1185">Reference proteome</keyword>
<dbReference type="RefSeq" id="WP_162659933.1">
    <property type="nucleotide sequence ID" value="NZ_LR593887.1"/>
</dbReference>
<evidence type="ECO:0000313" key="2">
    <source>
        <dbReference type="Proteomes" id="UP000464378"/>
    </source>
</evidence>
<protein>
    <submittedName>
        <fullName evidence="1">Uncharacterized protein</fullName>
    </submittedName>
</protein>
<accession>A0A6C2YVH9</accession>
<dbReference type="InParanoid" id="A0A6C2YVH9"/>
<gene>
    <name evidence="1" type="ORF">GMBLW1_42780</name>
</gene>
<organism evidence="1">
    <name type="scientific">Tuwongella immobilis</name>
    <dbReference type="NCBI Taxonomy" id="692036"/>
    <lineage>
        <taxon>Bacteria</taxon>
        <taxon>Pseudomonadati</taxon>
        <taxon>Planctomycetota</taxon>
        <taxon>Planctomycetia</taxon>
        <taxon>Gemmatales</taxon>
        <taxon>Gemmataceae</taxon>
        <taxon>Tuwongella</taxon>
    </lineage>
</organism>
<dbReference type="Proteomes" id="UP000464378">
    <property type="component" value="Chromosome"/>
</dbReference>
<name>A0A6C2YVH9_9BACT</name>
<evidence type="ECO:0000313" key="1">
    <source>
        <dbReference type="EMBL" id="VIP04915.1"/>
    </source>
</evidence>
<dbReference type="EMBL" id="LR586016">
    <property type="protein sequence ID" value="VIP04915.1"/>
    <property type="molecule type" value="Genomic_DNA"/>
</dbReference>
<proteinExistence type="predicted"/>
<dbReference type="AlphaFoldDB" id="A0A6C2YVH9"/>
<sequence>MMKLIGGIVLGVVALAGSAVALYPEALTPFICEDYSQATCSSSGCSSAVSTCSSASSPCMAGMNFSCCSEMESGSASSNDVLYYCPMTNSYLPESCCIELDGQTICLATGDVVPSDCCVKVEAAK</sequence>
<dbReference type="EMBL" id="LR593887">
    <property type="protein sequence ID" value="VTS07189.1"/>
    <property type="molecule type" value="Genomic_DNA"/>
</dbReference>
<dbReference type="KEGG" id="tim:GMBLW1_42780"/>